<dbReference type="OrthoDB" id="2800708at2759"/>
<evidence type="ECO:0000256" key="1">
    <source>
        <dbReference type="SAM" id="Coils"/>
    </source>
</evidence>
<protein>
    <submittedName>
        <fullName evidence="3">Uncharacterized protein</fullName>
    </submittedName>
</protein>
<dbReference type="Proteomes" id="UP000186601">
    <property type="component" value="Unassembled WGS sequence"/>
</dbReference>
<feature type="region of interest" description="Disordered" evidence="2">
    <location>
        <begin position="280"/>
        <end position="333"/>
    </location>
</feature>
<organism evidence="3 4">
    <name type="scientific">Hermanssonia centrifuga</name>
    <dbReference type="NCBI Taxonomy" id="98765"/>
    <lineage>
        <taxon>Eukaryota</taxon>
        <taxon>Fungi</taxon>
        <taxon>Dikarya</taxon>
        <taxon>Basidiomycota</taxon>
        <taxon>Agaricomycotina</taxon>
        <taxon>Agaricomycetes</taxon>
        <taxon>Polyporales</taxon>
        <taxon>Meruliaceae</taxon>
        <taxon>Hermanssonia</taxon>
    </lineage>
</organism>
<reference evidence="3 4" key="1">
    <citation type="submission" date="2018-02" db="EMBL/GenBank/DDBJ databases">
        <title>Genome sequence of the basidiomycete white-rot fungus Phlebia centrifuga.</title>
        <authorList>
            <person name="Granchi Z."/>
            <person name="Peng M."/>
            <person name="de Vries R.P."/>
            <person name="Hilden K."/>
            <person name="Makela M.R."/>
            <person name="Grigoriev I."/>
            <person name="Riley R."/>
        </authorList>
    </citation>
    <scope>NUCLEOTIDE SEQUENCE [LARGE SCALE GENOMIC DNA]</scope>
    <source>
        <strain evidence="3 4">FBCC195</strain>
    </source>
</reference>
<evidence type="ECO:0000256" key="2">
    <source>
        <dbReference type="SAM" id="MobiDB-lite"/>
    </source>
</evidence>
<keyword evidence="4" id="KW-1185">Reference proteome</keyword>
<feature type="compositionally biased region" description="Basic and acidic residues" evidence="2">
    <location>
        <begin position="538"/>
        <end position="551"/>
    </location>
</feature>
<accession>A0A2R6P0H0</accession>
<dbReference type="AlphaFoldDB" id="A0A2R6P0H0"/>
<comment type="caution">
    <text evidence="3">The sequence shown here is derived from an EMBL/GenBank/DDBJ whole genome shotgun (WGS) entry which is preliminary data.</text>
</comment>
<feature type="region of interest" description="Disordered" evidence="2">
    <location>
        <begin position="488"/>
        <end position="551"/>
    </location>
</feature>
<feature type="compositionally biased region" description="Polar residues" evidence="2">
    <location>
        <begin position="526"/>
        <end position="536"/>
    </location>
</feature>
<keyword evidence="1" id="KW-0175">Coiled coil</keyword>
<feature type="coiled-coil region" evidence="1">
    <location>
        <begin position="4"/>
        <end position="38"/>
    </location>
</feature>
<sequence length="592" mass="64776">MGHKRSLDALLAEKQQTIATLELQLKAQEARASLLQSHLSSTLDAMETLKFTHDRNLAAEVKTKDQLNTKLNQFTEYNQAVEKDRDELRDAVLSLVEKEPLAQPGEEMVSKTNEADVGATADFMPIIVASLRAELEKERASHARTHDQAELEILSLRAQLARRDAELAACVIHTDHSSLVPALDPTIKGSPIPNVESTSKRDKIPASSLTPEEAVRVLGLSAVKNRELEIEIKQLASRLEAARAQTRVPTPLTGPTTYHRSTDATLNEANANELLHGAAGVSGRASPRSPNLEPFAPHDSPSPYAMTPLDAATPFHAPMTESTTAPSLERGTTNQAIGKFEEQIKRIGEEIDAFKARRQGWSEVMEAEKVISTSTAHPPDAQVDRGHSELADLHVKFIQLKETTAKREAELEAEIACLKCTIAEQATLTPGTLISLESPGRVGPVPTQPVEETHWEDNDAEQSMELATPLQPTIVLSDGETITMTNAPVKDVEPHMIPLPEPQSPPRSSSPPQAPSLRDRPPTPFSFASPTASNESPAKVRGDNDKPNADERLSVLERELDNARKEVAERDMALVEMRTLVNDLRIEIKETV</sequence>
<feature type="compositionally biased region" description="Pro residues" evidence="2">
    <location>
        <begin position="497"/>
        <end position="514"/>
    </location>
</feature>
<evidence type="ECO:0000313" key="3">
    <source>
        <dbReference type="EMBL" id="PSR82352.1"/>
    </source>
</evidence>
<proteinExistence type="predicted"/>
<feature type="coiled-coil region" evidence="1">
    <location>
        <begin position="64"/>
        <end position="98"/>
    </location>
</feature>
<evidence type="ECO:0000313" key="4">
    <source>
        <dbReference type="Proteomes" id="UP000186601"/>
    </source>
</evidence>
<dbReference type="EMBL" id="MLYV02000589">
    <property type="protein sequence ID" value="PSR82352.1"/>
    <property type="molecule type" value="Genomic_DNA"/>
</dbReference>
<feature type="compositionally biased region" description="Polar residues" evidence="2">
    <location>
        <begin position="320"/>
        <end position="333"/>
    </location>
</feature>
<gene>
    <name evidence="3" type="ORF">PHLCEN_2v6095</name>
</gene>
<name>A0A2R6P0H0_9APHY</name>